<organism evidence="1">
    <name type="scientific">Triticum aestivum</name>
    <name type="common">Wheat</name>
    <dbReference type="NCBI Taxonomy" id="4565"/>
    <lineage>
        <taxon>Eukaryota</taxon>
        <taxon>Viridiplantae</taxon>
        <taxon>Streptophyta</taxon>
        <taxon>Embryophyta</taxon>
        <taxon>Tracheophyta</taxon>
        <taxon>Spermatophyta</taxon>
        <taxon>Magnoliopsida</taxon>
        <taxon>Liliopsida</taxon>
        <taxon>Poales</taxon>
        <taxon>Poaceae</taxon>
        <taxon>BOP clade</taxon>
        <taxon>Pooideae</taxon>
        <taxon>Triticodae</taxon>
        <taxon>Triticeae</taxon>
        <taxon>Triticinae</taxon>
        <taxon>Triticum</taxon>
    </lineage>
</organism>
<dbReference type="Gramene" id="TraesCS6B03G0047700.1">
    <property type="protein sequence ID" value="TraesCS6B03G0047700.1.CDS"/>
    <property type="gene ID" value="TraesCS6B03G0047700"/>
</dbReference>
<keyword evidence="2" id="KW-1185">Reference proteome</keyword>
<evidence type="ECO:0008006" key="3">
    <source>
        <dbReference type="Google" id="ProtNLM"/>
    </source>
</evidence>
<dbReference type="Gramene" id="TraesCS6B02G020500.1">
    <property type="protein sequence ID" value="TraesCS6B02G020500.1"/>
    <property type="gene ID" value="TraesCS6B02G020500"/>
</dbReference>
<evidence type="ECO:0000313" key="2">
    <source>
        <dbReference type="Proteomes" id="UP000019116"/>
    </source>
</evidence>
<dbReference type="Proteomes" id="UP000019116">
    <property type="component" value="Chromosome 6B"/>
</dbReference>
<protein>
    <recommendedName>
        <fullName evidence="3">Wall-associated receptor kinase galacturonan-binding domain-containing protein</fullName>
    </recommendedName>
</protein>
<reference evidence="1" key="1">
    <citation type="submission" date="2018-08" db="EMBL/GenBank/DDBJ databases">
        <authorList>
            <person name="Rossello M."/>
        </authorList>
    </citation>
    <scope>NUCLEOTIDE SEQUENCE [LARGE SCALE GENOMIC DNA]</scope>
    <source>
        <strain evidence="1">cv. Chinese Spring</strain>
    </source>
</reference>
<name>A0A3B6PEP4_WHEAT</name>
<dbReference type="OMA" id="SHASVIW"/>
<reference evidence="1" key="2">
    <citation type="submission" date="2018-10" db="UniProtKB">
        <authorList>
            <consortium name="EnsemblPlants"/>
        </authorList>
    </citation>
    <scope>IDENTIFICATION</scope>
</reference>
<evidence type="ECO:0000313" key="1">
    <source>
        <dbReference type="EnsemblPlants" id="TraesCS6B02G020500.1"/>
    </source>
</evidence>
<dbReference type="EnsemblPlants" id="TraesCS6B02G020500.1">
    <property type="protein sequence ID" value="TraesCS6B02G020500.1"/>
    <property type="gene ID" value="TraesCS6B02G020500"/>
</dbReference>
<dbReference type="PANTHER" id="PTHR33491">
    <property type="entry name" value="OSJNBA0016N04.9 PROTEIN"/>
    <property type="match status" value="1"/>
</dbReference>
<proteinExistence type="predicted"/>
<sequence length="176" mass="19353">MSSWSPPGRSFLLFGAKINVTGCGFDVLMLEHDTGTSSKVCSITCPGHEITETTARQDCNGTWCCSVPFWYNHHGFQFRFVRRRGEESRGHHTSSLWNKISVITDYANLQWNVVDRPRCVDAEGDAATYACLSNQSSCTDSPFIDGGYSCSCNGGYVGNPSVPDGCSRDKGYNPIQ</sequence>
<dbReference type="AlphaFoldDB" id="A0A3B6PEP4"/>
<dbReference type="OrthoDB" id="685410at2759"/>
<dbReference type="STRING" id="4565.A0A3B6PEP4"/>
<accession>A0A3B6PEP4</accession>